<evidence type="ECO:0000256" key="2">
    <source>
        <dbReference type="ARBA" id="ARBA00023235"/>
    </source>
</evidence>
<name>A0A2V5HM45_9EURO</name>
<evidence type="ECO:0000313" key="4">
    <source>
        <dbReference type="Proteomes" id="UP000248817"/>
    </source>
</evidence>
<accession>A0A2V5HM45</accession>
<evidence type="ECO:0000256" key="1">
    <source>
        <dbReference type="ARBA" id="ARBA00007673"/>
    </source>
</evidence>
<keyword evidence="2" id="KW-0413">Isomerase</keyword>
<dbReference type="PANTHER" id="PTHR43709:SF2">
    <property type="entry name" value="DUF453 DOMAIN PROTEIN (AFU_ORTHOLOGUE AFUA_6G00360)"/>
    <property type="match status" value="1"/>
</dbReference>
<dbReference type="Pfam" id="PF04303">
    <property type="entry name" value="PrpF"/>
    <property type="match status" value="1"/>
</dbReference>
<keyword evidence="4" id="KW-1185">Reference proteome</keyword>
<dbReference type="Proteomes" id="UP000248817">
    <property type="component" value="Unassembled WGS sequence"/>
</dbReference>
<dbReference type="Gene3D" id="3.10.310.10">
    <property type="entry name" value="Diaminopimelate Epimerase, Chain A, domain 1"/>
    <property type="match status" value="2"/>
</dbReference>
<reference evidence="3 4" key="1">
    <citation type="submission" date="2018-02" db="EMBL/GenBank/DDBJ databases">
        <title>The genomes of Aspergillus section Nigri reveals drivers in fungal speciation.</title>
        <authorList>
            <consortium name="DOE Joint Genome Institute"/>
            <person name="Vesth T.C."/>
            <person name="Nybo J."/>
            <person name="Theobald S."/>
            <person name="Brandl J."/>
            <person name="Frisvad J.C."/>
            <person name="Nielsen K.F."/>
            <person name="Lyhne E.K."/>
            <person name="Kogle M.E."/>
            <person name="Kuo A."/>
            <person name="Riley R."/>
            <person name="Clum A."/>
            <person name="Nolan M."/>
            <person name="Lipzen A."/>
            <person name="Salamov A."/>
            <person name="Henrissat B."/>
            <person name="Wiebenga A."/>
            <person name="De vries R.P."/>
            <person name="Grigoriev I.V."/>
            <person name="Mortensen U.H."/>
            <person name="Andersen M.R."/>
            <person name="Baker S.E."/>
        </authorList>
    </citation>
    <scope>NUCLEOTIDE SEQUENCE [LARGE SCALE GENOMIC DNA]</scope>
    <source>
        <strain evidence="3 4">CBS 114.80</strain>
    </source>
</reference>
<dbReference type="AlphaFoldDB" id="A0A2V5HM45"/>
<dbReference type="GO" id="GO:0016853">
    <property type="term" value="F:isomerase activity"/>
    <property type="evidence" value="ECO:0007669"/>
    <property type="project" value="UniProtKB-KW"/>
</dbReference>
<dbReference type="InterPro" id="IPR007400">
    <property type="entry name" value="PrpF-like"/>
</dbReference>
<protein>
    <submittedName>
        <fullName evidence="3">DUF453-domain-containing protein</fullName>
    </submittedName>
</protein>
<sequence>MLPPTNRLPKESTIPAVWMRSGTSKGLFLHREHLPADETKWESILLALMGSKGTQAGENAPQTDGLGGGTSTTSKVAVVGRSSQPGIDLEYSFVQVDFKAGRTDRSGTCGNMVAGVGPFAWDQHLLDRSSGWSSSSSSTAVVVDGDGEEIPAMIDIRVLDTNTSQVFRLTMPNPYYYHHTHPDSLSMFAATWEAIKVTMVQPGGQMMGALFPKKESSSSNSTEEERTTVLEIPCGWTGQLLRVRATLIDCGNPFVLVAAADMPAQYHQEQQDALFSDAARLTVETLRRAASLRLGLATSWDAAAHQRTVPKIAVVTPATAAGASVDATVTAYSLGDLHPTIQLTGAVALAAALSVPGTVLAAAAAASTIKVDNGSHTSSYAPPTSRTWRIAHPRGTVKVETVSSRLADGSYCIESASVMRTARKLFEGQAFYCLK</sequence>
<organism evidence="3 4">
    <name type="scientific">Aspergillus indologenus CBS 114.80</name>
    <dbReference type="NCBI Taxonomy" id="1450541"/>
    <lineage>
        <taxon>Eukaryota</taxon>
        <taxon>Fungi</taxon>
        <taxon>Dikarya</taxon>
        <taxon>Ascomycota</taxon>
        <taxon>Pezizomycotina</taxon>
        <taxon>Eurotiomycetes</taxon>
        <taxon>Eurotiomycetidae</taxon>
        <taxon>Eurotiales</taxon>
        <taxon>Aspergillaceae</taxon>
        <taxon>Aspergillus</taxon>
        <taxon>Aspergillus subgen. Circumdati</taxon>
    </lineage>
</organism>
<comment type="similarity">
    <text evidence="1">Belongs to the PrpF family.</text>
</comment>
<evidence type="ECO:0000313" key="3">
    <source>
        <dbReference type="EMBL" id="PYI25489.1"/>
    </source>
</evidence>
<dbReference type="SUPFAM" id="SSF54506">
    <property type="entry name" value="Diaminopimelate epimerase-like"/>
    <property type="match status" value="2"/>
</dbReference>
<dbReference type="PANTHER" id="PTHR43709">
    <property type="entry name" value="ACONITATE ISOMERASE-RELATED"/>
    <property type="match status" value="1"/>
</dbReference>
<gene>
    <name evidence="3" type="ORF">BP00DRAFT_452055</name>
</gene>
<proteinExistence type="inferred from homology"/>
<dbReference type="EMBL" id="KZ825643">
    <property type="protein sequence ID" value="PYI25489.1"/>
    <property type="molecule type" value="Genomic_DNA"/>
</dbReference>